<keyword evidence="1" id="KW-0694">RNA-binding</keyword>
<evidence type="ECO:0000259" key="3">
    <source>
        <dbReference type="SMART" id="SM00322"/>
    </source>
</evidence>
<feature type="domain" description="K Homology" evidence="3">
    <location>
        <begin position="226"/>
        <end position="321"/>
    </location>
</feature>
<dbReference type="GO" id="GO:0003723">
    <property type="term" value="F:RNA binding"/>
    <property type="evidence" value="ECO:0007669"/>
    <property type="project" value="UniProtKB-UniRule"/>
</dbReference>
<accession>A0A9K3KY44</accession>
<evidence type="ECO:0000313" key="5">
    <source>
        <dbReference type="Proteomes" id="UP000693970"/>
    </source>
</evidence>
<dbReference type="OrthoDB" id="205962at2759"/>
<sequence length="616" mass="65323">MMATTEEGSFIPSSGMSPVTGSNRRGKKASTKPNKEVVPVIQIPEETTNLYKKLGRSLPFDNMTVTAYIPTVCVGAVIGKKGTTIAKMQKWAQQLAGIHSDQVRISVVHHPHSLALGGGDVQQQQQQFSPSPTKGMASVVVSDETIQQHQQKTPTSTASPSAPMMSPSNTTAAAAAAAAVIPFTYTELDFSDANWTPVVIRAPTMAGLVVSATILDICLEYVMDRNQIQYIFDLPISSQNQQQQPTTPPPSTTTPTTSSSVVNNAHATIIGKRGQTIMTLSANSNCRIMVPPKQLKHDVVQLEGPLRECTTCLEAIANLLSISAGDSPKTAHNKSNTNSNNNNNNTATTTTPSNNNNNNKSIAKNAQIRSNDNKYQCSFVVRPLPSQTKLRNIARRTETVIRKTRRNKADFDDTTMTSLVEKDSTKNNNNNTNSNNSGNTGGGAALGRDDATPTGDSVSSDVVVGVVAAAETSSGRIPWQLTILGSSPRQVRAASKRLEMFKIADVPQETNINMIGPDNSNNGMDDDDCGGGDDDDDDDDDDDEGDDYMSGTGAGENDDGTDRYSDSESGAAASAPSLSTSTGFTTPVKAGRGGGGGSASSVRGGRRNRSNSYNKK</sequence>
<reference evidence="4" key="2">
    <citation type="submission" date="2021-04" db="EMBL/GenBank/DDBJ databases">
        <authorList>
            <person name="Podell S."/>
        </authorList>
    </citation>
    <scope>NUCLEOTIDE SEQUENCE</scope>
    <source>
        <strain evidence="4">Hildebrandi</strain>
    </source>
</reference>
<keyword evidence="5" id="KW-1185">Reference proteome</keyword>
<reference evidence="4" key="1">
    <citation type="journal article" date="2021" name="Sci. Rep.">
        <title>Diploid genomic architecture of Nitzschia inconspicua, an elite biomass production diatom.</title>
        <authorList>
            <person name="Oliver A."/>
            <person name="Podell S."/>
            <person name="Pinowska A."/>
            <person name="Traller J.C."/>
            <person name="Smith S.R."/>
            <person name="McClure R."/>
            <person name="Beliaev A."/>
            <person name="Bohutskyi P."/>
            <person name="Hill E.A."/>
            <person name="Rabines A."/>
            <person name="Zheng H."/>
            <person name="Allen L.Z."/>
            <person name="Kuo A."/>
            <person name="Grigoriev I.V."/>
            <person name="Allen A.E."/>
            <person name="Hazlebeck D."/>
            <person name="Allen E.E."/>
        </authorList>
    </citation>
    <scope>NUCLEOTIDE SEQUENCE</scope>
    <source>
        <strain evidence="4">Hildebrandi</strain>
    </source>
</reference>
<feature type="compositionally biased region" description="Low complexity" evidence="2">
    <location>
        <begin position="153"/>
        <end position="168"/>
    </location>
</feature>
<dbReference type="SMART" id="SM00322">
    <property type="entry name" value="KH"/>
    <property type="match status" value="2"/>
</dbReference>
<feature type="region of interest" description="Disordered" evidence="2">
    <location>
        <begin position="239"/>
        <end position="260"/>
    </location>
</feature>
<dbReference type="Proteomes" id="UP000693970">
    <property type="component" value="Unassembled WGS sequence"/>
</dbReference>
<dbReference type="PROSITE" id="PS50084">
    <property type="entry name" value="KH_TYPE_1"/>
    <property type="match status" value="2"/>
</dbReference>
<dbReference type="InterPro" id="IPR004088">
    <property type="entry name" value="KH_dom_type_1"/>
</dbReference>
<protein>
    <submittedName>
        <fullName evidence="4">KH domain containing protein</fullName>
    </submittedName>
</protein>
<feature type="domain" description="K Homology" evidence="3">
    <location>
        <begin position="61"/>
        <end position="126"/>
    </location>
</feature>
<dbReference type="CDD" id="cd00105">
    <property type="entry name" value="KH-I"/>
    <property type="match status" value="1"/>
</dbReference>
<name>A0A9K3KY44_9STRA</name>
<feature type="region of interest" description="Disordered" evidence="2">
    <location>
        <begin position="1"/>
        <end position="35"/>
    </location>
</feature>
<feature type="region of interest" description="Disordered" evidence="2">
    <location>
        <begin position="509"/>
        <end position="616"/>
    </location>
</feature>
<feature type="compositionally biased region" description="Basic residues" evidence="2">
    <location>
        <begin position="604"/>
        <end position="616"/>
    </location>
</feature>
<gene>
    <name evidence="4" type="ORF">IV203_010864</name>
</gene>
<dbReference type="Pfam" id="PF00013">
    <property type="entry name" value="KH_1"/>
    <property type="match status" value="1"/>
</dbReference>
<feature type="region of interest" description="Disordered" evidence="2">
    <location>
        <begin position="324"/>
        <end position="361"/>
    </location>
</feature>
<dbReference type="InterPro" id="IPR004087">
    <property type="entry name" value="KH_dom"/>
</dbReference>
<feature type="compositionally biased region" description="Low complexity" evidence="2">
    <location>
        <begin position="427"/>
        <end position="438"/>
    </location>
</feature>
<feature type="compositionally biased region" description="Polar residues" evidence="2">
    <location>
        <begin position="11"/>
        <end position="23"/>
    </location>
</feature>
<feature type="compositionally biased region" description="Low complexity" evidence="2">
    <location>
        <begin position="333"/>
        <end position="361"/>
    </location>
</feature>
<dbReference type="AlphaFoldDB" id="A0A9K3KY44"/>
<organism evidence="4 5">
    <name type="scientific">Nitzschia inconspicua</name>
    <dbReference type="NCBI Taxonomy" id="303405"/>
    <lineage>
        <taxon>Eukaryota</taxon>
        <taxon>Sar</taxon>
        <taxon>Stramenopiles</taxon>
        <taxon>Ochrophyta</taxon>
        <taxon>Bacillariophyta</taxon>
        <taxon>Bacillariophyceae</taxon>
        <taxon>Bacillariophycidae</taxon>
        <taxon>Bacillariales</taxon>
        <taxon>Bacillariaceae</taxon>
        <taxon>Nitzschia</taxon>
    </lineage>
</organism>
<evidence type="ECO:0000313" key="4">
    <source>
        <dbReference type="EMBL" id="KAG7351504.1"/>
    </source>
</evidence>
<comment type="caution">
    <text evidence="4">The sequence shown here is derived from an EMBL/GenBank/DDBJ whole genome shotgun (WGS) entry which is preliminary data.</text>
</comment>
<dbReference type="EMBL" id="JAGRRH010000018">
    <property type="protein sequence ID" value="KAG7351504.1"/>
    <property type="molecule type" value="Genomic_DNA"/>
</dbReference>
<evidence type="ECO:0000256" key="1">
    <source>
        <dbReference type="PROSITE-ProRule" id="PRU00117"/>
    </source>
</evidence>
<feature type="compositionally biased region" description="Low complexity" evidence="2">
    <location>
        <begin position="567"/>
        <end position="581"/>
    </location>
</feature>
<feature type="compositionally biased region" description="Acidic residues" evidence="2">
    <location>
        <begin position="524"/>
        <end position="547"/>
    </location>
</feature>
<dbReference type="PANTHER" id="PTHR20916:SF18">
    <property type="entry name" value="IPT_TIG DOMAIN-CONTAINING PROTEIN"/>
    <property type="match status" value="1"/>
</dbReference>
<proteinExistence type="predicted"/>
<dbReference type="PANTHER" id="PTHR20916">
    <property type="entry name" value="CYSTEINE AND GLYCINE-RICH PROTEIN 2 BINDING PROTEIN"/>
    <property type="match status" value="1"/>
</dbReference>
<feature type="compositionally biased region" description="Polar residues" evidence="2">
    <location>
        <begin position="509"/>
        <end position="523"/>
    </location>
</feature>
<evidence type="ECO:0000256" key="2">
    <source>
        <dbReference type="SAM" id="MobiDB-lite"/>
    </source>
</evidence>
<feature type="region of interest" description="Disordered" evidence="2">
    <location>
        <begin position="411"/>
        <end position="458"/>
    </location>
</feature>
<feature type="region of interest" description="Disordered" evidence="2">
    <location>
        <begin position="146"/>
        <end position="168"/>
    </location>
</feature>